<evidence type="ECO:0000313" key="8">
    <source>
        <dbReference type="Proteomes" id="UP000054166"/>
    </source>
</evidence>
<dbReference type="EMBL" id="KN832987">
    <property type="protein sequence ID" value="KIM84540.1"/>
    <property type="molecule type" value="Genomic_DNA"/>
</dbReference>
<feature type="compositionally biased region" description="Low complexity" evidence="5">
    <location>
        <begin position="29"/>
        <end position="42"/>
    </location>
</feature>
<feature type="compositionally biased region" description="Pro residues" evidence="5">
    <location>
        <begin position="55"/>
        <end position="66"/>
    </location>
</feature>
<keyword evidence="4" id="KW-0788">Thiol protease</keyword>
<dbReference type="InterPro" id="IPR038765">
    <property type="entry name" value="Papain-like_cys_pep_sf"/>
</dbReference>
<dbReference type="SUPFAM" id="SSF54001">
    <property type="entry name" value="Cysteine proteinases"/>
    <property type="match status" value="1"/>
</dbReference>
<gene>
    <name evidence="7" type="ORF">PILCRDRAFT_818108</name>
</gene>
<feature type="region of interest" description="Disordered" evidence="5">
    <location>
        <begin position="28"/>
        <end position="95"/>
    </location>
</feature>
<evidence type="ECO:0000256" key="5">
    <source>
        <dbReference type="SAM" id="MobiDB-lite"/>
    </source>
</evidence>
<dbReference type="GO" id="GO:0006508">
    <property type="term" value="P:proteolysis"/>
    <property type="evidence" value="ECO:0007669"/>
    <property type="project" value="UniProtKB-KW"/>
</dbReference>
<dbReference type="GO" id="GO:0016929">
    <property type="term" value="F:deSUMOylase activity"/>
    <property type="evidence" value="ECO:0007669"/>
    <property type="project" value="TreeGrafter"/>
</dbReference>
<evidence type="ECO:0000259" key="6">
    <source>
        <dbReference type="PROSITE" id="PS50600"/>
    </source>
</evidence>
<accession>A0A0C3FJC1</accession>
<evidence type="ECO:0000256" key="2">
    <source>
        <dbReference type="ARBA" id="ARBA00022670"/>
    </source>
</evidence>
<dbReference type="HOGENOM" id="CLU_024324_5_1_1"/>
<reference evidence="7 8" key="1">
    <citation type="submission" date="2014-04" db="EMBL/GenBank/DDBJ databases">
        <authorList>
            <consortium name="DOE Joint Genome Institute"/>
            <person name="Kuo A."/>
            <person name="Tarkka M."/>
            <person name="Buscot F."/>
            <person name="Kohler A."/>
            <person name="Nagy L.G."/>
            <person name="Floudas D."/>
            <person name="Copeland A."/>
            <person name="Barry K.W."/>
            <person name="Cichocki N."/>
            <person name="Veneault-Fourrey C."/>
            <person name="LaButti K."/>
            <person name="Lindquist E.A."/>
            <person name="Lipzen A."/>
            <person name="Lundell T."/>
            <person name="Morin E."/>
            <person name="Murat C."/>
            <person name="Sun H."/>
            <person name="Tunlid A."/>
            <person name="Henrissat B."/>
            <person name="Grigoriev I.V."/>
            <person name="Hibbett D.S."/>
            <person name="Martin F."/>
            <person name="Nordberg H.P."/>
            <person name="Cantor M.N."/>
            <person name="Hua S.X."/>
        </authorList>
    </citation>
    <scope>NUCLEOTIDE SEQUENCE [LARGE SCALE GENOMIC DNA]</scope>
    <source>
        <strain evidence="7 8">F 1598</strain>
    </source>
</reference>
<keyword evidence="8" id="KW-1185">Reference proteome</keyword>
<evidence type="ECO:0000313" key="7">
    <source>
        <dbReference type="EMBL" id="KIM84540.1"/>
    </source>
</evidence>
<reference evidence="8" key="2">
    <citation type="submission" date="2015-01" db="EMBL/GenBank/DDBJ databases">
        <title>Evolutionary Origins and Diversification of the Mycorrhizal Mutualists.</title>
        <authorList>
            <consortium name="DOE Joint Genome Institute"/>
            <consortium name="Mycorrhizal Genomics Consortium"/>
            <person name="Kohler A."/>
            <person name="Kuo A."/>
            <person name="Nagy L.G."/>
            <person name="Floudas D."/>
            <person name="Copeland A."/>
            <person name="Barry K.W."/>
            <person name="Cichocki N."/>
            <person name="Veneault-Fourrey C."/>
            <person name="LaButti K."/>
            <person name="Lindquist E.A."/>
            <person name="Lipzen A."/>
            <person name="Lundell T."/>
            <person name="Morin E."/>
            <person name="Murat C."/>
            <person name="Riley R."/>
            <person name="Ohm R."/>
            <person name="Sun H."/>
            <person name="Tunlid A."/>
            <person name="Henrissat B."/>
            <person name="Grigoriev I.V."/>
            <person name="Hibbett D.S."/>
            <person name="Martin F."/>
        </authorList>
    </citation>
    <scope>NUCLEOTIDE SEQUENCE [LARGE SCALE GENOMIC DNA]</scope>
    <source>
        <strain evidence="8">F 1598</strain>
    </source>
</reference>
<dbReference type="FunFam" id="3.40.395.10:FF:000001">
    <property type="entry name" value="Sentrin-specific protease 1"/>
    <property type="match status" value="1"/>
</dbReference>
<dbReference type="InParanoid" id="A0A0C3FJC1"/>
<name>A0A0C3FJC1_PILCF</name>
<dbReference type="AlphaFoldDB" id="A0A0C3FJC1"/>
<feature type="domain" description="Ubiquitin-like protease family profile" evidence="6">
    <location>
        <begin position="349"/>
        <end position="528"/>
    </location>
</feature>
<dbReference type="Proteomes" id="UP000054166">
    <property type="component" value="Unassembled WGS sequence"/>
</dbReference>
<evidence type="ECO:0000256" key="1">
    <source>
        <dbReference type="ARBA" id="ARBA00005234"/>
    </source>
</evidence>
<dbReference type="GO" id="GO:0005634">
    <property type="term" value="C:nucleus"/>
    <property type="evidence" value="ECO:0007669"/>
    <property type="project" value="TreeGrafter"/>
</dbReference>
<dbReference type="PANTHER" id="PTHR12606:SF141">
    <property type="entry name" value="GH15225P-RELATED"/>
    <property type="match status" value="1"/>
</dbReference>
<comment type="similarity">
    <text evidence="1">Belongs to the peptidase C48 family.</text>
</comment>
<dbReference type="OrthoDB" id="1939479at2759"/>
<feature type="region of interest" description="Disordered" evidence="5">
    <location>
        <begin position="308"/>
        <end position="328"/>
    </location>
</feature>
<dbReference type="PANTHER" id="PTHR12606">
    <property type="entry name" value="SENTRIN/SUMO-SPECIFIC PROTEASE"/>
    <property type="match status" value="1"/>
</dbReference>
<dbReference type="GO" id="GO:0080090">
    <property type="term" value="P:regulation of primary metabolic process"/>
    <property type="evidence" value="ECO:0007669"/>
    <property type="project" value="UniProtKB-ARBA"/>
</dbReference>
<dbReference type="GO" id="GO:0016926">
    <property type="term" value="P:protein desumoylation"/>
    <property type="evidence" value="ECO:0007669"/>
    <property type="project" value="TreeGrafter"/>
</dbReference>
<dbReference type="PROSITE" id="PS50600">
    <property type="entry name" value="ULP_PROTEASE"/>
    <property type="match status" value="1"/>
</dbReference>
<organism evidence="7 8">
    <name type="scientific">Piloderma croceum (strain F 1598)</name>
    <dbReference type="NCBI Taxonomy" id="765440"/>
    <lineage>
        <taxon>Eukaryota</taxon>
        <taxon>Fungi</taxon>
        <taxon>Dikarya</taxon>
        <taxon>Basidiomycota</taxon>
        <taxon>Agaricomycotina</taxon>
        <taxon>Agaricomycetes</taxon>
        <taxon>Agaricomycetidae</taxon>
        <taxon>Atheliales</taxon>
        <taxon>Atheliaceae</taxon>
        <taxon>Piloderma</taxon>
    </lineage>
</organism>
<evidence type="ECO:0000256" key="4">
    <source>
        <dbReference type="ARBA" id="ARBA00022807"/>
    </source>
</evidence>
<sequence length="560" mass="63488">MGIDLMNLAGETIVHLVKAIKRTEEAVVSPLPLQSPSTPPSSYEFEPPFHKEIPPESPKLASPPPLSRHSIPSKRTKEPVDLPLSSSTPPKPFTFDPPLCNPIPLQSPRPASLSPRSHQNLTVQIANAPSLPSTVTVTTSTSSVPSSLNFPSSNLEVDRALSRAERRVRRTGYSKKKTRPHIYAAKHKAQVQASKKKSLKEMERELYNLRRNGGYHSDFQTFKTLLGYRAKLELLEGRAAIIPSPSLTDLRSHSTAHAPRRRHSVSYDESFLERALAKAKKTLDGPKPPQPFIPKFDQLRISARAKDAEIEQRLRPKPKPLPTSLPPEDEAKVDMILRQRGVVSKHGREQVTDQDLKRLGPVQWVNDEIINFYGSMILARAEASKENPAPNGAAPGEGKPLNAHYFSTFFWSKLKGEGYEKARLAKWTKKFDLFSKDVVLIPVNHNNAHWTAAIINFRRKRIESYDSMGMDRGEVFKLLRIYLDAEHLNKKKKPFDFTGWEDYLLEDTPEQENGYDCGIFTCQFLERISRGEERFNFTQADMPYLRRLMIWEIGHAKLRG</sequence>
<dbReference type="GO" id="GO:0060255">
    <property type="term" value="P:regulation of macromolecule metabolic process"/>
    <property type="evidence" value="ECO:0007669"/>
    <property type="project" value="UniProtKB-ARBA"/>
</dbReference>
<proteinExistence type="inferred from homology"/>
<keyword evidence="3" id="KW-0378">Hydrolase</keyword>
<dbReference type="Gene3D" id="3.40.395.10">
    <property type="entry name" value="Adenoviral Proteinase, Chain A"/>
    <property type="match status" value="1"/>
</dbReference>
<keyword evidence="2" id="KW-0645">Protease</keyword>
<dbReference type="Pfam" id="PF02902">
    <property type="entry name" value="Peptidase_C48"/>
    <property type="match status" value="1"/>
</dbReference>
<dbReference type="InterPro" id="IPR003653">
    <property type="entry name" value="Peptidase_C48_C"/>
</dbReference>
<evidence type="ECO:0000256" key="3">
    <source>
        <dbReference type="ARBA" id="ARBA00022801"/>
    </source>
</evidence>
<protein>
    <recommendedName>
        <fullName evidence="6">Ubiquitin-like protease family profile domain-containing protein</fullName>
    </recommendedName>
</protein>
<dbReference type="STRING" id="765440.A0A0C3FJC1"/>